<reference evidence="4 5" key="1">
    <citation type="submission" date="2020-04" db="EMBL/GenBank/DDBJ databases">
        <authorList>
            <person name="De Canck E."/>
        </authorList>
    </citation>
    <scope>NUCLEOTIDE SEQUENCE [LARGE SCALE GENOMIC DNA]</scope>
    <source>
        <strain evidence="4 5">LMG 26845</strain>
    </source>
</reference>
<dbReference type="PANTHER" id="PTHR10992:SF1083">
    <property type="entry name" value="METHYLESTERASE 1"/>
    <property type="match status" value="1"/>
</dbReference>
<dbReference type="GO" id="GO:0080032">
    <property type="term" value="F:methyl jasmonate esterase activity"/>
    <property type="evidence" value="ECO:0007669"/>
    <property type="project" value="TreeGrafter"/>
</dbReference>
<accession>A0A6J5BR48</accession>
<gene>
    <name evidence="4" type="primary">dhmA_3</name>
    <name evidence="4" type="ORF">LMG26845_05978</name>
</gene>
<feature type="domain" description="AB hydrolase-1" evidence="3">
    <location>
        <begin position="38"/>
        <end position="266"/>
    </location>
</feature>
<dbReference type="GO" id="GO:0080030">
    <property type="term" value="F:methyl indole-3-acetate esterase activity"/>
    <property type="evidence" value="ECO:0007669"/>
    <property type="project" value="TreeGrafter"/>
</dbReference>
<keyword evidence="2" id="KW-0732">Signal</keyword>
<dbReference type="PROSITE" id="PS51318">
    <property type="entry name" value="TAT"/>
    <property type="match status" value="1"/>
</dbReference>
<dbReference type="GO" id="GO:0009694">
    <property type="term" value="P:jasmonic acid metabolic process"/>
    <property type="evidence" value="ECO:0007669"/>
    <property type="project" value="TreeGrafter"/>
</dbReference>
<feature type="chain" id="PRO_5030157577" evidence="2">
    <location>
        <begin position="27"/>
        <end position="272"/>
    </location>
</feature>
<evidence type="ECO:0000256" key="2">
    <source>
        <dbReference type="SAM" id="SignalP"/>
    </source>
</evidence>
<dbReference type="EMBL" id="CADIJR010000128">
    <property type="protein sequence ID" value="CAB3714801.1"/>
    <property type="molecule type" value="Genomic_DNA"/>
</dbReference>
<evidence type="ECO:0000256" key="1">
    <source>
        <dbReference type="ARBA" id="ARBA00022801"/>
    </source>
</evidence>
<dbReference type="GO" id="GO:0080031">
    <property type="term" value="F:methyl salicylate esterase activity"/>
    <property type="evidence" value="ECO:0007669"/>
    <property type="project" value="TreeGrafter"/>
</dbReference>
<organism evidence="4 5">
    <name type="scientific">Achromobacter insuavis</name>
    <dbReference type="NCBI Taxonomy" id="1287735"/>
    <lineage>
        <taxon>Bacteria</taxon>
        <taxon>Pseudomonadati</taxon>
        <taxon>Pseudomonadota</taxon>
        <taxon>Betaproteobacteria</taxon>
        <taxon>Burkholderiales</taxon>
        <taxon>Alcaligenaceae</taxon>
        <taxon>Achromobacter</taxon>
    </lineage>
</organism>
<feature type="signal peptide" evidence="2">
    <location>
        <begin position="1"/>
        <end position="26"/>
    </location>
</feature>
<dbReference type="AlphaFoldDB" id="A0A6J5BR48"/>
<dbReference type="GO" id="GO:0018786">
    <property type="term" value="F:haloalkane dehalogenase activity"/>
    <property type="evidence" value="ECO:0007669"/>
    <property type="project" value="UniProtKB-EC"/>
</dbReference>
<dbReference type="EC" id="3.8.1.5" evidence="4"/>
<dbReference type="InterPro" id="IPR000073">
    <property type="entry name" value="AB_hydrolase_1"/>
</dbReference>
<dbReference type="PANTHER" id="PTHR10992">
    <property type="entry name" value="METHYLESTERASE FAMILY MEMBER"/>
    <property type="match status" value="1"/>
</dbReference>
<keyword evidence="5" id="KW-1185">Reference proteome</keyword>
<evidence type="ECO:0000259" key="3">
    <source>
        <dbReference type="Pfam" id="PF12697"/>
    </source>
</evidence>
<dbReference type="Proteomes" id="UP000507979">
    <property type="component" value="Unassembled WGS sequence"/>
</dbReference>
<proteinExistence type="predicted"/>
<sequence length="272" mass="29359">MSMISRRTLLQLAAGLPALAAAPAIAAKPAAGRAKTYVLAHGSWHGGWCWRPVADRLQAAGHRVYAPSFTGMGDRAHLLHKGITIDTFVEDLVQVIQSEELNDVILVGHSFGGIPISGVADRIPERLAHLVYFDSIVLQNGQDAFSVYPKADADARIAAASKATNGLAVPIPEPLPAAWGFKPGSADEAWVKRRLTPHPLASYTTPLTLKHPIGNGRPRTYIHCTQPELPVLEQSRQLVKSQPGWNWVDIAAPHEAHITHPQLLAELLLGLS</sequence>
<keyword evidence="1 4" id="KW-0378">Hydrolase</keyword>
<dbReference type="InterPro" id="IPR006311">
    <property type="entry name" value="TAT_signal"/>
</dbReference>
<dbReference type="SUPFAM" id="SSF53474">
    <property type="entry name" value="alpha/beta-Hydrolases"/>
    <property type="match status" value="1"/>
</dbReference>
<dbReference type="InterPro" id="IPR029058">
    <property type="entry name" value="AB_hydrolase_fold"/>
</dbReference>
<dbReference type="InterPro" id="IPR045889">
    <property type="entry name" value="MES/HNL"/>
</dbReference>
<dbReference type="GeneID" id="92901891"/>
<evidence type="ECO:0000313" key="4">
    <source>
        <dbReference type="EMBL" id="CAB3714801.1"/>
    </source>
</evidence>
<name>A0A6J5BR48_9BURK</name>
<evidence type="ECO:0000313" key="5">
    <source>
        <dbReference type="Proteomes" id="UP000507979"/>
    </source>
</evidence>
<protein>
    <submittedName>
        <fullName evidence="4">Haloalkane dehalogenase</fullName>
        <ecNumber evidence="4">3.8.1.5</ecNumber>
    </submittedName>
</protein>
<dbReference type="Pfam" id="PF12697">
    <property type="entry name" value="Abhydrolase_6"/>
    <property type="match status" value="1"/>
</dbReference>
<dbReference type="RefSeq" id="WP_024068963.1">
    <property type="nucleotide sequence ID" value="NZ_CADIJR010000128.1"/>
</dbReference>
<dbReference type="GO" id="GO:0009696">
    <property type="term" value="P:salicylic acid metabolic process"/>
    <property type="evidence" value="ECO:0007669"/>
    <property type="project" value="TreeGrafter"/>
</dbReference>
<dbReference type="Gene3D" id="3.40.50.1820">
    <property type="entry name" value="alpha/beta hydrolase"/>
    <property type="match status" value="1"/>
</dbReference>